<dbReference type="PANTHER" id="PTHR47533:SF4">
    <property type="entry name" value="AB HYDROLASE-1 DOMAIN-CONTAINING PROTEIN"/>
    <property type="match status" value="1"/>
</dbReference>
<accession>A0A8J5IEF6</accession>
<gene>
    <name evidence="2" type="ORF">JG688_00012922</name>
</gene>
<evidence type="ECO:0000259" key="1">
    <source>
        <dbReference type="Pfam" id="PF12697"/>
    </source>
</evidence>
<proteinExistence type="predicted"/>
<protein>
    <recommendedName>
        <fullName evidence="1">AB hydrolase-1 domain-containing protein</fullName>
    </recommendedName>
</protein>
<dbReference type="Proteomes" id="UP000709295">
    <property type="component" value="Unassembled WGS sequence"/>
</dbReference>
<dbReference type="InterPro" id="IPR000073">
    <property type="entry name" value="AB_hydrolase_1"/>
</dbReference>
<keyword evidence="3" id="KW-1185">Reference proteome</keyword>
<feature type="domain" description="AB hydrolase-1" evidence="1">
    <location>
        <begin position="397"/>
        <end position="639"/>
    </location>
</feature>
<dbReference type="AlphaFoldDB" id="A0A8J5IEF6"/>
<evidence type="ECO:0000313" key="2">
    <source>
        <dbReference type="EMBL" id="KAG6953246.1"/>
    </source>
</evidence>
<reference evidence="2" key="1">
    <citation type="submission" date="2021-01" db="EMBL/GenBank/DDBJ databases">
        <title>Phytophthora aleatoria, a newly-described species from Pinus radiata is distinct from Phytophthora cactorum isolates based on comparative genomics.</title>
        <authorList>
            <person name="Mcdougal R."/>
            <person name="Panda P."/>
            <person name="Williams N."/>
            <person name="Studholme D.J."/>
        </authorList>
    </citation>
    <scope>NUCLEOTIDE SEQUENCE</scope>
    <source>
        <strain evidence="2">NZFS 4037</strain>
    </source>
</reference>
<dbReference type="PANTHER" id="PTHR47533">
    <property type="entry name" value="PROTEIN CBG21859"/>
    <property type="match status" value="1"/>
</dbReference>
<comment type="caution">
    <text evidence="2">The sequence shown here is derived from an EMBL/GenBank/DDBJ whole genome shotgun (WGS) entry which is preliminary data.</text>
</comment>
<name>A0A8J5IEF6_9STRA</name>
<feature type="domain" description="AB hydrolase-1" evidence="1">
    <location>
        <begin position="77"/>
        <end position="320"/>
    </location>
</feature>
<organism evidence="2 3">
    <name type="scientific">Phytophthora aleatoria</name>
    <dbReference type="NCBI Taxonomy" id="2496075"/>
    <lineage>
        <taxon>Eukaryota</taxon>
        <taxon>Sar</taxon>
        <taxon>Stramenopiles</taxon>
        <taxon>Oomycota</taxon>
        <taxon>Peronosporomycetes</taxon>
        <taxon>Peronosporales</taxon>
        <taxon>Peronosporaceae</taxon>
        <taxon>Phytophthora</taxon>
    </lineage>
</organism>
<sequence length="665" mass="73463">MRRFPRARLLSGSARKPYARWNFLPRVDITSPREGQAPPPPLPSPQYLDIHGRCTLEYVDIPPVKEAQQGHAAPVTIVLVHGAPGSYNDFRHLIPKLNHPNMRIIGIDLPGYAGSKVSEEHYLDSISALPSAELALEAVKKLCEGSDNVFLIGHSFGAHAVINMAAFHATRKHKEEVKLRGMALLAPAGCRPHKVLRPRESAMVVGLLRRNNPLLSALTPHFIKAIYTRLLKFPDDQPAGHYIAGLVRAGTTDFSVIREQVNTLQELKMPTLVAWSQNDEFMEEEIPVELARLCHPGPRIAFANGGHNVQKTRAEQIADALSKWTEQVLSIDKKDQAKEQPIQLLPQLTTCCRFLWAAWNTLGVNATQSSLLFQVFYLNGRLWLREIRPYAAKTATIVLVHGAPGSYRDFRYLIPLLAQQPGLRIIGINLPGCGDSVVEKARYVETVNALRTSEVVLEGVRQLCGTKEEQEDVFLVGHSFGAHTVMNMAALNATETQSVAIRGMALLTPAGCVPHKSLKLGPIALMVKMLKSENTWAVSAATYITKFVYTKLLRFPSNSPAELFVSAVIRMGTTDFDLIRDHAKLLGSLQTPTLVAWAKNDEHIQPEIPEELSKLCPDGPHLEFSGGGHNLQKTRADEISTAIVKWVQEVVAKDKLEVEPVSTAA</sequence>
<dbReference type="Pfam" id="PF12697">
    <property type="entry name" value="Abhydrolase_6"/>
    <property type="match status" value="2"/>
</dbReference>
<evidence type="ECO:0000313" key="3">
    <source>
        <dbReference type="Proteomes" id="UP000709295"/>
    </source>
</evidence>
<dbReference type="EMBL" id="JAENGY010001042">
    <property type="protein sequence ID" value="KAG6953246.1"/>
    <property type="molecule type" value="Genomic_DNA"/>
</dbReference>